<name>A0A2T0STA0_9PSEU</name>
<dbReference type="Pfam" id="PF17765">
    <property type="entry name" value="MLTR_LBD"/>
    <property type="match status" value="1"/>
</dbReference>
<evidence type="ECO:0000313" key="2">
    <source>
        <dbReference type="EMBL" id="PRY36642.1"/>
    </source>
</evidence>
<evidence type="ECO:0000313" key="3">
    <source>
        <dbReference type="Proteomes" id="UP000239494"/>
    </source>
</evidence>
<keyword evidence="3" id="KW-1185">Reference proteome</keyword>
<dbReference type="OrthoDB" id="4790304at2"/>
<organism evidence="2 3">
    <name type="scientific">Umezawaea tangerina</name>
    <dbReference type="NCBI Taxonomy" id="84725"/>
    <lineage>
        <taxon>Bacteria</taxon>
        <taxon>Bacillati</taxon>
        <taxon>Actinomycetota</taxon>
        <taxon>Actinomycetes</taxon>
        <taxon>Pseudonocardiales</taxon>
        <taxon>Pseudonocardiaceae</taxon>
        <taxon>Umezawaea</taxon>
    </lineage>
</organism>
<evidence type="ECO:0000259" key="1">
    <source>
        <dbReference type="PROSITE" id="PS50943"/>
    </source>
</evidence>
<gene>
    <name evidence="2" type="ORF">CLV43_11114</name>
</gene>
<dbReference type="Proteomes" id="UP000239494">
    <property type="component" value="Unassembled WGS sequence"/>
</dbReference>
<dbReference type="GO" id="GO:0003677">
    <property type="term" value="F:DNA binding"/>
    <property type="evidence" value="ECO:0007669"/>
    <property type="project" value="InterPro"/>
</dbReference>
<dbReference type="AlphaFoldDB" id="A0A2T0STA0"/>
<proteinExistence type="predicted"/>
<dbReference type="PROSITE" id="PS50943">
    <property type="entry name" value="HTH_CROC1"/>
    <property type="match status" value="1"/>
</dbReference>
<protein>
    <submittedName>
        <fullName evidence="2">Helix-turn-helix protein</fullName>
    </submittedName>
</protein>
<dbReference type="SMART" id="SM00530">
    <property type="entry name" value="HTH_XRE"/>
    <property type="match status" value="1"/>
</dbReference>
<dbReference type="RefSeq" id="WP_106192001.1">
    <property type="nucleotide sequence ID" value="NZ_PVTF01000011.1"/>
</dbReference>
<dbReference type="PANTHER" id="PTHR35010">
    <property type="entry name" value="BLL4672 PROTEIN-RELATED"/>
    <property type="match status" value="1"/>
</dbReference>
<sequence>MAASRNRAALAQFLRSRRERITPEHVGLPFGPRRRTPGLRREEIAVLAGLSPTWYTYLEQGRDIRPSPEVLESLARVLKLTEDERRYLHVLATGQSPPPVPTAPVCPDEVLMGQVIAAMGSPELPLYAGNVYADVTAWNAATVEWYTDFGALPADRRNVLWWMLTAPEARERIVDWEDDTRDVLARFRVAAAARPWDRRFDELTSLLEASSPEFRSWWSEHDVREQHARPRRMRRPSGEVVSMQLVVLRMADSVNSVVLHLAEDWTPGGR</sequence>
<dbReference type="Gene3D" id="1.10.260.40">
    <property type="entry name" value="lambda repressor-like DNA-binding domains"/>
    <property type="match status" value="1"/>
</dbReference>
<dbReference type="InterPro" id="IPR010982">
    <property type="entry name" value="Lambda_DNA-bd_dom_sf"/>
</dbReference>
<dbReference type="InterPro" id="IPR001387">
    <property type="entry name" value="Cro/C1-type_HTH"/>
</dbReference>
<feature type="domain" description="HTH cro/C1-type" evidence="1">
    <location>
        <begin position="38"/>
        <end position="85"/>
    </location>
</feature>
<dbReference type="EMBL" id="PVTF01000011">
    <property type="protein sequence ID" value="PRY36642.1"/>
    <property type="molecule type" value="Genomic_DNA"/>
</dbReference>
<comment type="caution">
    <text evidence="2">The sequence shown here is derived from an EMBL/GenBank/DDBJ whole genome shotgun (WGS) entry which is preliminary data.</text>
</comment>
<accession>A0A2T0STA0</accession>
<reference evidence="2 3" key="1">
    <citation type="submission" date="2018-03" db="EMBL/GenBank/DDBJ databases">
        <title>Genomic Encyclopedia of Archaeal and Bacterial Type Strains, Phase II (KMG-II): from individual species to whole genera.</title>
        <authorList>
            <person name="Goeker M."/>
        </authorList>
    </citation>
    <scope>NUCLEOTIDE SEQUENCE [LARGE SCALE GENOMIC DNA]</scope>
    <source>
        <strain evidence="2 3">DSM 44720</strain>
    </source>
</reference>
<dbReference type="SUPFAM" id="SSF47413">
    <property type="entry name" value="lambda repressor-like DNA-binding domains"/>
    <property type="match status" value="1"/>
</dbReference>
<dbReference type="CDD" id="cd00093">
    <property type="entry name" value="HTH_XRE"/>
    <property type="match status" value="1"/>
</dbReference>
<dbReference type="InterPro" id="IPR041413">
    <property type="entry name" value="MLTR_LBD"/>
</dbReference>
<dbReference type="Gene3D" id="3.30.450.180">
    <property type="match status" value="1"/>
</dbReference>
<dbReference type="Pfam" id="PF13560">
    <property type="entry name" value="HTH_31"/>
    <property type="match status" value="1"/>
</dbReference>